<keyword evidence="5" id="KW-1185">Reference proteome</keyword>
<gene>
    <name evidence="4" type="ORF">JX360_12945</name>
</gene>
<evidence type="ECO:0000256" key="1">
    <source>
        <dbReference type="ARBA" id="ARBA00022679"/>
    </source>
</evidence>
<dbReference type="Pfam" id="PF01553">
    <property type="entry name" value="Acyltransferase"/>
    <property type="match status" value="1"/>
</dbReference>
<dbReference type="PANTHER" id="PTHR10434">
    <property type="entry name" value="1-ACYL-SN-GLYCEROL-3-PHOSPHATE ACYLTRANSFERASE"/>
    <property type="match status" value="1"/>
</dbReference>
<protein>
    <submittedName>
        <fullName evidence="4">1-acyl-sn-glycerol-3-phosphate acyltransferase</fullName>
    </submittedName>
</protein>
<evidence type="ECO:0000313" key="5">
    <source>
        <dbReference type="Proteomes" id="UP000830835"/>
    </source>
</evidence>
<dbReference type="CDD" id="cd07989">
    <property type="entry name" value="LPLAT_AGPAT-like"/>
    <property type="match status" value="1"/>
</dbReference>
<organism evidence="4 5">
    <name type="scientific">Thermostichus vulcanus str. 'Rupite'</name>
    <dbReference type="NCBI Taxonomy" id="2813851"/>
    <lineage>
        <taxon>Bacteria</taxon>
        <taxon>Bacillati</taxon>
        <taxon>Cyanobacteriota</taxon>
        <taxon>Cyanophyceae</taxon>
        <taxon>Thermostichales</taxon>
        <taxon>Thermostichaceae</taxon>
        <taxon>Thermostichus</taxon>
    </lineage>
</organism>
<sequence>MSLHPHPTDLAHLLLSLCQTEVWVEGSEQLPDGPMVVVSNHRSFLDAPVLIAGLGRPIRFACHYYLSQVPLLREIALGLGCIPLRQGSQRQMHFFRQAQASLAAGMGVGIFPEGAEQITRETSPQAVGRFQPGFAHLALASGVDPLPIVPVAVRVWEEWRGVDIPMAFFRWFDPTEPMFQQETGHPVVFYRRVALKVGSPLWLTHAQRRGSRRERLQVIQQLAAAAREQVQAGLNP</sequence>
<evidence type="ECO:0000256" key="2">
    <source>
        <dbReference type="ARBA" id="ARBA00023315"/>
    </source>
</evidence>
<dbReference type="SMART" id="SM00563">
    <property type="entry name" value="PlsC"/>
    <property type="match status" value="1"/>
</dbReference>
<dbReference type="Proteomes" id="UP000830835">
    <property type="component" value="Unassembled WGS sequence"/>
</dbReference>
<dbReference type="InterPro" id="IPR002123">
    <property type="entry name" value="Plipid/glycerol_acylTrfase"/>
</dbReference>
<evidence type="ECO:0000259" key="3">
    <source>
        <dbReference type="SMART" id="SM00563"/>
    </source>
</evidence>
<keyword evidence="2 4" id="KW-0012">Acyltransferase</keyword>
<comment type="caution">
    <text evidence="4">The sequence shown here is derived from an EMBL/GenBank/DDBJ whole genome shotgun (WGS) entry which is preliminary data.</text>
</comment>
<accession>A0ABT0CDD8</accession>
<name>A0ABT0CDD8_THEVL</name>
<dbReference type="PANTHER" id="PTHR10434:SF66">
    <property type="entry name" value="PHOSPHOLIPID_GLYCEROL ACYLTRANSFERASE DOMAIN-CONTAINING PROTEIN"/>
    <property type="match status" value="1"/>
</dbReference>
<dbReference type="SUPFAM" id="SSF69593">
    <property type="entry name" value="Glycerol-3-phosphate (1)-acyltransferase"/>
    <property type="match status" value="1"/>
</dbReference>
<dbReference type="GO" id="GO:0016746">
    <property type="term" value="F:acyltransferase activity"/>
    <property type="evidence" value="ECO:0007669"/>
    <property type="project" value="UniProtKB-KW"/>
</dbReference>
<feature type="domain" description="Phospholipid/glycerol acyltransferase" evidence="3">
    <location>
        <begin position="35"/>
        <end position="156"/>
    </location>
</feature>
<dbReference type="EMBL" id="JAFIRA010000037">
    <property type="protein sequence ID" value="MCJ2543798.1"/>
    <property type="molecule type" value="Genomic_DNA"/>
</dbReference>
<keyword evidence="1" id="KW-0808">Transferase</keyword>
<proteinExistence type="predicted"/>
<reference evidence="4" key="1">
    <citation type="submission" date="2021-02" db="EMBL/GenBank/DDBJ databases">
        <title>The CRISPR/cas machinery reduction and long-range gene transfer in the hot spring cyanobacterium Synechococcus.</title>
        <authorList>
            <person name="Dvorak P."/>
            <person name="Jahodarova E."/>
            <person name="Hasler P."/>
            <person name="Poulickova A."/>
        </authorList>
    </citation>
    <scope>NUCLEOTIDE SEQUENCE</scope>
    <source>
        <strain evidence="4">Rupite</strain>
    </source>
</reference>
<evidence type="ECO:0000313" key="4">
    <source>
        <dbReference type="EMBL" id="MCJ2543798.1"/>
    </source>
</evidence>